<evidence type="ECO:0000313" key="1">
    <source>
        <dbReference type="EMBL" id="ONK56975.1"/>
    </source>
</evidence>
<dbReference type="Gramene" id="ONK56975">
    <property type="protein sequence ID" value="ONK56975"/>
    <property type="gene ID" value="A4U43_C10F15260"/>
</dbReference>
<proteinExistence type="predicted"/>
<dbReference type="Proteomes" id="UP000243459">
    <property type="component" value="Chromosome 10"/>
</dbReference>
<name>A0A5P1E6A1_ASPOF</name>
<dbReference type="EMBL" id="CM007390">
    <property type="protein sequence ID" value="ONK56975.1"/>
    <property type="molecule type" value="Genomic_DNA"/>
</dbReference>
<protein>
    <submittedName>
        <fullName evidence="1">Uncharacterized protein</fullName>
    </submittedName>
</protein>
<sequence length="82" mass="8933">MITIMDGIRIANEFANGFEDFKSEIGAEAMTRRSRHCRLMCEEEAPLLATVGERLARRGGLGCEGVGFDQGDEELLATAKLG</sequence>
<accession>A0A5P1E6A1</accession>
<reference evidence="2" key="1">
    <citation type="journal article" date="2017" name="Nat. Commun.">
        <title>The asparagus genome sheds light on the origin and evolution of a young Y chromosome.</title>
        <authorList>
            <person name="Harkess A."/>
            <person name="Zhou J."/>
            <person name="Xu C."/>
            <person name="Bowers J.E."/>
            <person name="Van der Hulst R."/>
            <person name="Ayyampalayam S."/>
            <person name="Mercati F."/>
            <person name="Riccardi P."/>
            <person name="McKain M.R."/>
            <person name="Kakrana A."/>
            <person name="Tang H."/>
            <person name="Ray J."/>
            <person name="Groenendijk J."/>
            <person name="Arikit S."/>
            <person name="Mathioni S.M."/>
            <person name="Nakano M."/>
            <person name="Shan H."/>
            <person name="Telgmann-Rauber A."/>
            <person name="Kanno A."/>
            <person name="Yue Z."/>
            <person name="Chen H."/>
            <person name="Li W."/>
            <person name="Chen Y."/>
            <person name="Xu X."/>
            <person name="Zhang Y."/>
            <person name="Luo S."/>
            <person name="Chen H."/>
            <person name="Gao J."/>
            <person name="Mao Z."/>
            <person name="Pires J.C."/>
            <person name="Luo M."/>
            <person name="Kudrna D."/>
            <person name="Wing R.A."/>
            <person name="Meyers B.C."/>
            <person name="Yi K."/>
            <person name="Kong H."/>
            <person name="Lavrijsen P."/>
            <person name="Sunseri F."/>
            <person name="Falavigna A."/>
            <person name="Ye Y."/>
            <person name="Leebens-Mack J.H."/>
            <person name="Chen G."/>
        </authorList>
    </citation>
    <scope>NUCLEOTIDE SEQUENCE [LARGE SCALE GENOMIC DNA]</scope>
    <source>
        <strain evidence="2">cv. DH0086</strain>
    </source>
</reference>
<evidence type="ECO:0000313" key="2">
    <source>
        <dbReference type="Proteomes" id="UP000243459"/>
    </source>
</evidence>
<dbReference type="AlphaFoldDB" id="A0A5P1E6A1"/>
<keyword evidence="2" id="KW-1185">Reference proteome</keyword>
<organism evidence="1 2">
    <name type="scientific">Asparagus officinalis</name>
    <name type="common">Garden asparagus</name>
    <dbReference type="NCBI Taxonomy" id="4686"/>
    <lineage>
        <taxon>Eukaryota</taxon>
        <taxon>Viridiplantae</taxon>
        <taxon>Streptophyta</taxon>
        <taxon>Embryophyta</taxon>
        <taxon>Tracheophyta</taxon>
        <taxon>Spermatophyta</taxon>
        <taxon>Magnoliopsida</taxon>
        <taxon>Liliopsida</taxon>
        <taxon>Asparagales</taxon>
        <taxon>Asparagaceae</taxon>
        <taxon>Asparagoideae</taxon>
        <taxon>Asparagus</taxon>
    </lineage>
</organism>
<gene>
    <name evidence="1" type="ORF">A4U43_C10F15260</name>
</gene>